<dbReference type="NCBIfam" id="TIGR02423">
    <property type="entry name" value="protocat_alph"/>
    <property type="match status" value="1"/>
</dbReference>
<dbReference type="EC" id="1.13.11.3" evidence="5"/>
<evidence type="ECO:0000313" key="5">
    <source>
        <dbReference type="EMBL" id="MEK0084628.1"/>
    </source>
</evidence>
<keyword evidence="3 5" id="KW-0560">Oxidoreductase</keyword>
<dbReference type="EMBL" id="JBBLZC010000016">
    <property type="protein sequence ID" value="MEK0084628.1"/>
    <property type="molecule type" value="Genomic_DNA"/>
</dbReference>
<evidence type="ECO:0000256" key="3">
    <source>
        <dbReference type="ARBA" id="ARBA00023002"/>
    </source>
</evidence>
<dbReference type="PANTHER" id="PTHR33711">
    <property type="entry name" value="DIOXYGENASE, PUTATIVE (AFU_ORTHOLOGUE AFUA_2G02910)-RELATED"/>
    <property type="match status" value="1"/>
</dbReference>
<comment type="similarity">
    <text evidence="1">Belongs to the intradiol ring-cleavage dioxygenase family.</text>
</comment>
<evidence type="ECO:0000259" key="4">
    <source>
        <dbReference type="PROSITE" id="PS00083"/>
    </source>
</evidence>
<dbReference type="Proteomes" id="UP001375743">
    <property type="component" value="Unassembled WGS sequence"/>
</dbReference>
<dbReference type="InterPro" id="IPR000627">
    <property type="entry name" value="Intradiol_dOase_C"/>
</dbReference>
<keyword evidence="6" id="KW-1185">Reference proteome</keyword>
<dbReference type="GO" id="GO:0018578">
    <property type="term" value="F:protocatechuate 3,4-dioxygenase activity"/>
    <property type="evidence" value="ECO:0007669"/>
    <property type="project" value="UniProtKB-EC"/>
</dbReference>
<dbReference type="InterPro" id="IPR012786">
    <property type="entry name" value="Protocat_dOase_a"/>
</dbReference>
<evidence type="ECO:0000313" key="6">
    <source>
        <dbReference type="Proteomes" id="UP001375743"/>
    </source>
</evidence>
<dbReference type="SUPFAM" id="SSF49482">
    <property type="entry name" value="Aromatic compound dioxygenase"/>
    <property type="match status" value="1"/>
</dbReference>
<keyword evidence="2" id="KW-0223">Dioxygenase</keyword>
<dbReference type="Gene3D" id="2.60.130.10">
    <property type="entry name" value="Aromatic compound dioxygenase"/>
    <property type="match status" value="1"/>
</dbReference>
<accession>A0ABU8XTV3</accession>
<gene>
    <name evidence="5" type="primary">pcaG</name>
    <name evidence="5" type="ORF">U1T56_15845</name>
</gene>
<dbReference type="Pfam" id="PF00775">
    <property type="entry name" value="Dioxygenase_C"/>
    <property type="match status" value="1"/>
</dbReference>
<dbReference type="PROSITE" id="PS00083">
    <property type="entry name" value="INTRADIOL_DIOXYGENAS"/>
    <property type="match status" value="1"/>
</dbReference>
<dbReference type="PANTHER" id="PTHR33711:SF9">
    <property type="entry name" value="PROTOCATECHUATE 3,4-DIOXYGENASE ALPHA CHAIN"/>
    <property type="match status" value="1"/>
</dbReference>
<dbReference type="InterPro" id="IPR015889">
    <property type="entry name" value="Intradiol_dOase_core"/>
</dbReference>
<dbReference type="InterPro" id="IPR050770">
    <property type="entry name" value="Intradiol_RC_Dioxygenase"/>
</dbReference>
<sequence length="202" mass="22737">MLIETASQTAGPYLHIGMMPRAAGIDIREGERWHVLAAEGAAGERIRLEGHVHDGTGALVRDAMIEIWQANAHGKYHHPADRQDKPVDPAFRGFGRAVSDFATGLWWFETVKPGPVPGRHGTLMAPHINVAVFARGINIHLNTRIYFADEADANAKDPVLRLIEQEERRKTLLARREERQGQVVYRFDIRLQGEDETVFFDV</sequence>
<organism evidence="5 6">
    <name type="scientific">Benzoatithermus flavus</name>
    <dbReference type="NCBI Taxonomy" id="3108223"/>
    <lineage>
        <taxon>Bacteria</taxon>
        <taxon>Pseudomonadati</taxon>
        <taxon>Pseudomonadota</taxon>
        <taxon>Alphaproteobacteria</taxon>
        <taxon>Geminicoccales</taxon>
        <taxon>Geminicoccaceae</taxon>
        <taxon>Benzoatithermus</taxon>
    </lineage>
</organism>
<evidence type="ECO:0000256" key="1">
    <source>
        <dbReference type="ARBA" id="ARBA00007825"/>
    </source>
</evidence>
<feature type="domain" description="Intradiol ring-cleavage dioxygenases" evidence="4">
    <location>
        <begin position="48"/>
        <end position="76"/>
    </location>
</feature>
<name>A0ABU8XTV3_9PROT</name>
<proteinExistence type="inferred from homology"/>
<protein>
    <submittedName>
        <fullName evidence="5">Protocatechuate 3,4-dioxygenase subunit alpha</fullName>
        <ecNumber evidence="5">1.13.11.3</ecNumber>
    </submittedName>
</protein>
<comment type="caution">
    <text evidence="5">The sequence shown here is derived from an EMBL/GenBank/DDBJ whole genome shotgun (WGS) entry which is preliminary data.</text>
</comment>
<reference evidence="5 6" key="1">
    <citation type="submission" date="2024-01" db="EMBL/GenBank/DDBJ databases">
        <title>Multi-omics insights into the function and evolution of sodium benzoate biodegradation pathways in Benzoatithermus flavus gen. nov., sp. nov. from hot spring.</title>
        <authorList>
            <person name="Hu C.-J."/>
            <person name="Li W.-J."/>
        </authorList>
    </citation>
    <scope>NUCLEOTIDE SEQUENCE [LARGE SCALE GENOMIC DNA]</scope>
    <source>
        <strain evidence="5 6">SYSU G07066</strain>
    </source>
</reference>
<evidence type="ECO:0000256" key="2">
    <source>
        <dbReference type="ARBA" id="ARBA00022964"/>
    </source>
</evidence>
<dbReference type="CDD" id="cd03463">
    <property type="entry name" value="3_4-PCD_alpha"/>
    <property type="match status" value="1"/>
</dbReference>
<dbReference type="RefSeq" id="WP_418160474.1">
    <property type="nucleotide sequence ID" value="NZ_JBBLZC010000016.1"/>
</dbReference>